<dbReference type="InterPro" id="IPR013078">
    <property type="entry name" value="His_Pase_superF_clade-1"/>
</dbReference>
<dbReference type="PANTHER" id="PTHR16469">
    <property type="entry name" value="UBIQUITIN-ASSOCIATED AND SH3 DOMAIN-CONTAINING BA-RELATED"/>
    <property type="match status" value="1"/>
</dbReference>
<evidence type="ECO:0000313" key="3">
    <source>
        <dbReference type="Proteomes" id="UP001153069"/>
    </source>
</evidence>
<dbReference type="Gene3D" id="3.40.50.1240">
    <property type="entry name" value="Phosphoglycerate mutase-like"/>
    <property type="match status" value="1"/>
</dbReference>
<feature type="region of interest" description="Disordered" evidence="1">
    <location>
        <begin position="255"/>
        <end position="291"/>
    </location>
</feature>
<organism evidence="2 3">
    <name type="scientific">Seminavis robusta</name>
    <dbReference type="NCBI Taxonomy" id="568900"/>
    <lineage>
        <taxon>Eukaryota</taxon>
        <taxon>Sar</taxon>
        <taxon>Stramenopiles</taxon>
        <taxon>Ochrophyta</taxon>
        <taxon>Bacillariophyta</taxon>
        <taxon>Bacillariophyceae</taxon>
        <taxon>Bacillariophycidae</taxon>
        <taxon>Naviculales</taxon>
        <taxon>Naviculaceae</taxon>
        <taxon>Seminavis</taxon>
    </lineage>
</organism>
<dbReference type="Proteomes" id="UP001153069">
    <property type="component" value="Unassembled WGS sequence"/>
</dbReference>
<protein>
    <submittedName>
        <fullName evidence="2">Phosphoglycerate mutase</fullName>
    </submittedName>
</protein>
<dbReference type="InterPro" id="IPR029033">
    <property type="entry name" value="His_PPase_superfam"/>
</dbReference>
<dbReference type="AlphaFoldDB" id="A0A9N8DG05"/>
<gene>
    <name evidence="2" type="ORF">SEMRO_50_G028980.1</name>
</gene>
<proteinExistence type="predicted"/>
<name>A0A9N8DG05_9STRA</name>
<dbReference type="InterPro" id="IPR051710">
    <property type="entry name" value="Phosphatase_SH3-domain"/>
</dbReference>
<comment type="caution">
    <text evidence="2">The sequence shown here is derived from an EMBL/GenBank/DDBJ whole genome shotgun (WGS) entry which is preliminary data.</text>
</comment>
<dbReference type="SMART" id="SM00855">
    <property type="entry name" value="PGAM"/>
    <property type="match status" value="1"/>
</dbReference>
<dbReference type="SUPFAM" id="SSF53254">
    <property type="entry name" value="Phosphoglycerate mutase-like"/>
    <property type="match status" value="1"/>
</dbReference>
<dbReference type="OrthoDB" id="3335358at2759"/>
<dbReference type="EMBL" id="CAICTM010000050">
    <property type="protein sequence ID" value="CAB9498979.1"/>
    <property type="molecule type" value="Genomic_DNA"/>
</dbReference>
<dbReference type="Pfam" id="PF00300">
    <property type="entry name" value="His_Phos_1"/>
    <property type="match status" value="1"/>
</dbReference>
<sequence>MSSEPEAKKAKTDTDDGEKQHLFIIRHGDRFDYSHPEWLETTTRRGDPPLSKLGYQQARETGLFLDGHLKEIGITPDKITWLTSPFLRCIQTSDSILNAFPTTDTDGVKLLPEYSVFEMDGHGGKMHASLPEVSERFHYFPRLDASHESLFVPTIPEPREGLRPRCEKAMQHFHKKYLYKPKTAIIIVTHAASCVALARAASDLPLDAVTPAAPCSIFQLTRTRQTDVWDMDAHDKPEGKNGYTDHLSDMGLKTTRPWNHFGPKGTDQYYTGPPTSRFAPLPTREDSTEIS</sequence>
<keyword evidence="3" id="KW-1185">Reference proteome</keyword>
<evidence type="ECO:0000256" key="1">
    <source>
        <dbReference type="SAM" id="MobiDB-lite"/>
    </source>
</evidence>
<dbReference type="PANTHER" id="PTHR16469:SF27">
    <property type="entry name" value="UBIQUITIN-ASSOCIATED AND SH3 DOMAIN-CONTAINING BA-RELATED"/>
    <property type="match status" value="1"/>
</dbReference>
<accession>A0A9N8DG05</accession>
<evidence type="ECO:0000313" key="2">
    <source>
        <dbReference type="EMBL" id="CAB9498979.1"/>
    </source>
</evidence>
<reference evidence="2" key="1">
    <citation type="submission" date="2020-06" db="EMBL/GenBank/DDBJ databases">
        <authorList>
            <consortium name="Plant Systems Biology data submission"/>
        </authorList>
    </citation>
    <scope>NUCLEOTIDE SEQUENCE</scope>
    <source>
        <strain evidence="2">D6</strain>
    </source>
</reference>
<dbReference type="CDD" id="cd07067">
    <property type="entry name" value="HP_PGM_like"/>
    <property type="match status" value="1"/>
</dbReference>